<keyword evidence="2" id="KW-0201">Cytochrome c-type biogenesis</keyword>
<evidence type="ECO:0000259" key="5">
    <source>
        <dbReference type="Pfam" id="PF00578"/>
    </source>
</evidence>
<dbReference type="PANTHER" id="PTHR42852:SF6">
    <property type="entry name" value="THIOL:DISULFIDE INTERCHANGE PROTEIN DSBE"/>
    <property type="match status" value="1"/>
</dbReference>
<dbReference type="CDD" id="cd02966">
    <property type="entry name" value="TlpA_like_family"/>
    <property type="match status" value="1"/>
</dbReference>
<gene>
    <name evidence="6" type="ORF">K227x_34010</name>
</gene>
<dbReference type="GO" id="GO:0030313">
    <property type="term" value="C:cell envelope"/>
    <property type="evidence" value="ECO:0007669"/>
    <property type="project" value="UniProtKB-SubCell"/>
</dbReference>
<evidence type="ECO:0000256" key="2">
    <source>
        <dbReference type="ARBA" id="ARBA00022748"/>
    </source>
</evidence>
<dbReference type="InterPro" id="IPR050553">
    <property type="entry name" value="Thioredoxin_ResA/DsbE_sf"/>
</dbReference>
<dbReference type="AlphaFoldDB" id="A0A517ND01"/>
<keyword evidence="3" id="KW-1015">Disulfide bond</keyword>
<protein>
    <submittedName>
        <fullName evidence="6">Thiol-disulfide oxidoreductase</fullName>
    </submittedName>
</protein>
<dbReference type="InterPro" id="IPR000866">
    <property type="entry name" value="AhpC/TSA"/>
</dbReference>
<keyword evidence="4" id="KW-0676">Redox-active center</keyword>
<evidence type="ECO:0000256" key="1">
    <source>
        <dbReference type="ARBA" id="ARBA00004196"/>
    </source>
</evidence>
<dbReference type="KEGG" id="rlc:K227x_34010"/>
<evidence type="ECO:0000256" key="3">
    <source>
        <dbReference type="ARBA" id="ARBA00023157"/>
    </source>
</evidence>
<keyword evidence="7" id="KW-1185">Reference proteome</keyword>
<reference evidence="6 7" key="1">
    <citation type="submission" date="2019-02" db="EMBL/GenBank/DDBJ databases">
        <title>Deep-cultivation of Planctomycetes and their phenomic and genomic characterization uncovers novel biology.</title>
        <authorList>
            <person name="Wiegand S."/>
            <person name="Jogler M."/>
            <person name="Boedeker C."/>
            <person name="Pinto D."/>
            <person name="Vollmers J."/>
            <person name="Rivas-Marin E."/>
            <person name="Kohn T."/>
            <person name="Peeters S.H."/>
            <person name="Heuer A."/>
            <person name="Rast P."/>
            <person name="Oberbeckmann S."/>
            <person name="Bunk B."/>
            <person name="Jeske O."/>
            <person name="Meyerdierks A."/>
            <person name="Storesund J.E."/>
            <person name="Kallscheuer N."/>
            <person name="Luecker S."/>
            <person name="Lage O.M."/>
            <person name="Pohl T."/>
            <person name="Merkel B.J."/>
            <person name="Hornburger P."/>
            <person name="Mueller R.-W."/>
            <person name="Bruemmer F."/>
            <person name="Labrenz M."/>
            <person name="Spormann A.M."/>
            <person name="Op den Camp H."/>
            <person name="Overmann J."/>
            <person name="Amann R."/>
            <person name="Jetten M.S.M."/>
            <person name="Mascher T."/>
            <person name="Medema M.H."/>
            <person name="Devos D.P."/>
            <person name="Kaster A.-K."/>
            <person name="Ovreas L."/>
            <person name="Rohde M."/>
            <person name="Galperin M.Y."/>
            <person name="Jogler C."/>
        </authorList>
    </citation>
    <scope>NUCLEOTIDE SEQUENCE [LARGE SCALE GENOMIC DNA]</scope>
    <source>
        <strain evidence="6 7">K22_7</strain>
    </source>
</reference>
<dbReference type="Pfam" id="PF00578">
    <property type="entry name" value="AhpC-TSA"/>
    <property type="match status" value="1"/>
</dbReference>
<dbReference type="Gene3D" id="3.40.30.10">
    <property type="entry name" value="Glutaredoxin"/>
    <property type="match status" value="1"/>
</dbReference>
<feature type="domain" description="Alkyl hydroperoxide reductase subunit C/ Thiol specific antioxidant" evidence="5">
    <location>
        <begin position="2"/>
        <end position="113"/>
    </location>
</feature>
<dbReference type="GO" id="GO:0016209">
    <property type="term" value="F:antioxidant activity"/>
    <property type="evidence" value="ECO:0007669"/>
    <property type="project" value="InterPro"/>
</dbReference>
<dbReference type="EMBL" id="CP036525">
    <property type="protein sequence ID" value="QDT05003.1"/>
    <property type="molecule type" value="Genomic_DNA"/>
</dbReference>
<sequence>MPELVGTDINGKAFRLSDLRGKIVVLLFAQSTSDNYADTYAPMRQLLAKYRQFPVRVVGIMSNDGPASIKAAVKRGDINWTVIPQPFNGPLQLDWGIEGYPTVYIIDADGILQAPAHMSYYGEGGYETREVEDKTLICCSGK</sequence>
<dbReference type="SUPFAM" id="SSF52833">
    <property type="entry name" value="Thioredoxin-like"/>
    <property type="match status" value="1"/>
</dbReference>
<accession>A0A517ND01</accession>
<comment type="subcellular location">
    <subcellularLocation>
        <location evidence="1">Cell envelope</location>
    </subcellularLocation>
</comment>
<evidence type="ECO:0000256" key="4">
    <source>
        <dbReference type="ARBA" id="ARBA00023284"/>
    </source>
</evidence>
<dbReference type="InterPro" id="IPR036249">
    <property type="entry name" value="Thioredoxin-like_sf"/>
</dbReference>
<dbReference type="GO" id="GO:0017004">
    <property type="term" value="P:cytochrome complex assembly"/>
    <property type="evidence" value="ECO:0007669"/>
    <property type="project" value="UniProtKB-KW"/>
</dbReference>
<organism evidence="6 7">
    <name type="scientific">Rubripirellula lacrimiformis</name>
    <dbReference type="NCBI Taxonomy" id="1930273"/>
    <lineage>
        <taxon>Bacteria</taxon>
        <taxon>Pseudomonadati</taxon>
        <taxon>Planctomycetota</taxon>
        <taxon>Planctomycetia</taxon>
        <taxon>Pirellulales</taxon>
        <taxon>Pirellulaceae</taxon>
        <taxon>Rubripirellula</taxon>
    </lineage>
</organism>
<name>A0A517ND01_9BACT</name>
<dbReference type="Proteomes" id="UP000318538">
    <property type="component" value="Chromosome"/>
</dbReference>
<proteinExistence type="predicted"/>
<dbReference type="GO" id="GO:0016491">
    <property type="term" value="F:oxidoreductase activity"/>
    <property type="evidence" value="ECO:0007669"/>
    <property type="project" value="InterPro"/>
</dbReference>
<evidence type="ECO:0000313" key="7">
    <source>
        <dbReference type="Proteomes" id="UP000318538"/>
    </source>
</evidence>
<dbReference type="PANTHER" id="PTHR42852">
    <property type="entry name" value="THIOL:DISULFIDE INTERCHANGE PROTEIN DSBE"/>
    <property type="match status" value="1"/>
</dbReference>
<evidence type="ECO:0000313" key="6">
    <source>
        <dbReference type="EMBL" id="QDT05003.1"/>
    </source>
</evidence>
<dbReference type="RefSeq" id="WP_218933287.1">
    <property type="nucleotide sequence ID" value="NZ_CP036525.1"/>
</dbReference>